<dbReference type="EMBL" id="PELM01000469">
    <property type="protein sequence ID" value="RTG99376.1"/>
    <property type="molecule type" value="Genomic_DNA"/>
</dbReference>
<evidence type="ECO:0000256" key="1">
    <source>
        <dbReference type="ARBA" id="ARBA00007812"/>
    </source>
</evidence>
<dbReference type="SUPFAM" id="SSF52518">
    <property type="entry name" value="Thiamin diphosphate-binding fold (THDP-binding)"/>
    <property type="match status" value="2"/>
</dbReference>
<dbReference type="GO" id="GO:0009099">
    <property type="term" value="P:L-valine biosynthetic process"/>
    <property type="evidence" value="ECO:0007669"/>
    <property type="project" value="TreeGrafter"/>
</dbReference>
<dbReference type="GO" id="GO:0000287">
    <property type="term" value="F:magnesium ion binding"/>
    <property type="evidence" value="ECO:0007669"/>
    <property type="project" value="InterPro"/>
</dbReference>
<evidence type="ECO:0000256" key="2">
    <source>
        <dbReference type="ARBA" id="ARBA00023052"/>
    </source>
</evidence>
<dbReference type="InterPro" id="IPR011766">
    <property type="entry name" value="TPP_enzyme_TPP-bd"/>
</dbReference>
<keyword evidence="2 3" id="KW-0786">Thiamine pyrophosphate</keyword>
<dbReference type="CDD" id="cd07035">
    <property type="entry name" value="TPP_PYR_POX_like"/>
    <property type="match status" value="1"/>
</dbReference>
<dbReference type="Pfam" id="PF02775">
    <property type="entry name" value="TPP_enzyme_C"/>
    <property type="match status" value="1"/>
</dbReference>
<feature type="domain" description="Thiamine pyrophosphate enzyme TPP-binding" evidence="5">
    <location>
        <begin position="413"/>
        <end position="564"/>
    </location>
</feature>
<dbReference type="GO" id="GO:0030976">
    <property type="term" value="F:thiamine pyrophosphate binding"/>
    <property type="evidence" value="ECO:0007669"/>
    <property type="project" value="InterPro"/>
</dbReference>
<keyword evidence="7" id="KW-0378">Hydrolase</keyword>
<dbReference type="Proteomes" id="UP000288082">
    <property type="component" value="Unassembled WGS sequence"/>
</dbReference>
<dbReference type="PANTHER" id="PTHR18968">
    <property type="entry name" value="THIAMINE PYROPHOSPHATE ENZYMES"/>
    <property type="match status" value="1"/>
</dbReference>
<proteinExistence type="inferred from homology"/>
<dbReference type="Gene3D" id="3.40.50.970">
    <property type="match status" value="2"/>
</dbReference>
<dbReference type="Gene3D" id="3.40.50.1220">
    <property type="entry name" value="TPP-binding domain"/>
    <property type="match status" value="1"/>
</dbReference>
<dbReference type="GO" id="GO:0009097">
    <property type="term" value="P:isoleucine biosynthetic process"/>
    <property type="evidence" value="ECO:0007669"/>
    <property type="project" value="TreeGrafter"/>
</dbReference>
<dbReference type="GO" id="GO:0019310">
    <property type="term" value="P:inositol catabolic process"/>
    <property type="evidence" value="ECO:0007669"/>
    <property type="project" value="InterPro"/>
</dbReference>
<gene>
    <name evidence="7" type="primary">iolD</name>
    <name evidence="7" type="ORF">CSW50_13015</name>
</gene>
<dbReference type="InterPro" id="IPR012000">
    <property type="entry name" value="Thiamin_PyroP_enz_cen_dom"/>
</dbReference>
<sequence length="610" mass="67246">MRLTVAQALVRFLAVQWTERDGQRFRLIRGVFGIFGHGNLPGLGEALLNHRELDLPFYRFQNEQAMVHTAIAYAKHMDRLSTFACTSSIGPGATNMVTGAAAATINRLPVLLLPADYFANRFPDPVLQQLEHPLDFDASVNDTLRIVSRFFARITRPEQLLSALPQAMRVLSDPAETGAVTLALPEDVQTEAYDWPEAFFAPRVWRVRRPPPEPEALEGAVQRIRGAQKPLIVAGGGVRYSGASEALRQLVEKRGIPVTETQAGKGSLPWDHPLNLGPLGVNGSLAANRLAEGADLIIAVGTRLTDFVTASKTLFQNPQVRFVNINLVPGDAHKMGGWPVVADAREALRLLHEALGEHATPLVYRQEAMELKRAWEAEVDRLRQGREGNGLTQAEVIALVNDVFPDGIAINAAGSMPGDLLKLWRTQDPKGYHVEYGYSTMGYEIPAGLGVRLAEEAREVVVFIGDGSYLMMNSELVTARAYGLSFLVILVENRGFQSIRGLQHSLGSPEFGNELKDGQGNPLTVDFAAHARALGAKVYEVHTPLELRKALEAVRGDQGVRVIVAHVDPEQRTPGYAFWDVPVAEVSDHPEVRAARERYEEAIKRRRWFL</sequence>
<dbReference type="GO" id="GO:0050660">
    <property type="term" value="F:flavin adenine dinucleotide binding"/>
    <property type="evidence" value="ECO:0007669"/>
    <property type="project" value="TreeGrafter"/>
</dbReference>
<evidence type="ECO:0000259" key="4">
    <source>
        <dbReference type="Pfam" id="PF00205"/>
    </source>
</evidence>
<organism evidence="7 8">
    <name type="scientific">Thermus scotoductus</name>
    <dbReference type="NCBI Taxonomy" id="37636"/>
    <lineage>
        <taxon>Bacteria</taxon>
        <taxon>Thermotogati</taxon>
        <taxon>Deinococcota</taxon>
        <taxon>Deinococci</taxon>
        <taxon>Thermales</taxon>
        <taxon>Thermaceae</taxon>
        <taxon>Thermus</taxon>
    </lineage>
</organism>
<dbReference type="Pfam" id="PF00205">
    <property type="entry name" value="TPP_enzyme_M"/>
    <property type="match status" value="1"/>
</dbReference>
<dbReference type="RefSeq" id="WP_126187995.1">
    <property type="nucleotide sequence ID" value="NZ_PELM01000469.1"/>
</dbReference>
<feature type="domain" description="Thiamine pyrophosphate enzyme central" evidence="4">
    <location>
        <begin position="218"/>
        <end position="350"/>
    </location>
</feature>
<comment type="caution">
    <text evidence="7">The sequence shown here is derived from an EMBL/GenBank/DDBJ whole genome shotgun (WGS) entry which is preliminary data.</text>
</comment>
<dbReference type="GO" id="GO:0005948">
    <property type="term" value="C:acetolactate synthase complex"/>
    <property type="evidence" value="ECO:0007669"/>
    <property type="project" value="TreeGrafter"/>
</dbReference>
<reference evidence="7 8" key="1">
    <citation type="journal article" date="2019" name="Extremophiles">
        <title>Biogeography of thermophiles and predominance of Thermus scotoductus in domestic water heaters.</title>
        <authorList>
            <person name="Wilpiszeski R.L."/>
            <person name="Zhang Z."/>
            <person name="House C.H."/>
        </authorList>
    </citation>
    <scope>NUCLEOTIDE SEQUENCE [LARGE SCALE GENOMIC DNA]</scope>
    <source>
        <strain evidence="7 8">38_S38</strain>
    </source>
</reference>
<dbReference type="InterPro" id="IPR045229">
    <property type="entry name" value="TPP_enz"/>
</dbReference>
<dbReference type="Pfam" id="PF02776">
    <property type="entry name" value="TPP_enzyme_N"/>
    <property type="match status" value="1"/>
</dbReference>
<accession>A0A430QWB1</accession>
<evidence type="ECO:0000259" key="5">
    <source>
        <dbReference type="Pfam" id="PF02775"/>
    </source>
</evidence>
<dbReference type="GO" id="GO:0016823">
    <property type="term" value="F:hydrolase activity, acting on acid carbon-carbon bonds, in ketonic substances"/>
    <property type="evidence" value="ECO:0007669"/>
    <property type="project" value="InterPro"/>
</dbReference>
<dbReference type="AlphaFoldDB" id="A0A430QWB1"/>
<dbReference type="GO" id="GO:0003984">
    <property type="term" value="F:acetolactate synthase activity"/>
    <property type="evidence" value="ECO:0007669"/>
    <property type="project" value="TreeGrafter"/>
</dbReference>
<evidence type="ECO:0000313" key="8">
    <source>
        <dbReference type="Proteomes" id="UP000288082"/>
    </source>
</evidence>
<evidence type="ECO:0000256" key="3">
    <source>
        <dbReference type="RuleBase" id="RU362132"/>
    </source>
</evidence>
<dbReference type="PANTHER" id="PTHR18968:SF9">
    <property type="entry name" value="3D-(3,5_4)-TRIHYDROXYCYCLOHEXANE-1,2-DIONE HYDROLASE"/>
    <property type="match status" value="1"/>
</dbReference>
<dbReference type="SUPFAM" id="SSF52467">
    <property type="entry name" value="DHS-like NAD/FAD-binding domain"/>
    <property type="match status" value="1"/>
</dbReference>
<dbReference type="InterPro" id="IPR029035">
    <property type="entry name" value="DHS-like_NAD/FAD-binding_dom"/>
</dbReference>
<dbReference type="InterPro" id="IPR029061">
    <property type="entry name" value="THDP-binding"/>
</dbReference>
<comment type="similarity">
    <text evidence="1 3">Belongs to the TPP enzyme family.</text>
</comment>
<protein>
    <submittedName>
        <fullName evidence="7">3D-(3,5/4)-trihydroxycyclohexane-1,2-dione acylhydrolase (Decyclizing)</fullName>
    </submittedName>
</protein>
<feature type="domain" description="Thiamine pyrophosphate enzyme N-terminal TPP-binding" evidence="6">
    <location>
        <begin position="29"/>
        <end position="119"/>
    </location>
</feature>
<name>A0A430QWB1_THESC</name>
<evidence type="ECO:0000313" key="7">
    <source>
        <dbReference type="EMBL" id="RTG99376.1"/>
    </source>
</evidence>
<dbReference type="InterPro" id="IPR012001">
    <property type="entry name" value="Thiamin_PyroP_enz_TPP-bd_dom"/>
</dbReference>
<dbReference type="InterPro" id="IPR030817">
    <property type="entry name" value="Myo_inos_IolD"/>
</dbReference>
<evidence type="ECO:0000259" key="6">
    <source>
        <dbReference type="Pfam" id="PF02776"/>
    </source>
</evidence>
<dbReference type="NCBIfam" id="TIGR04377">
    <property type="entry name" value="myo_inos_iolD"/>
    <property type="match status" value="1"/>
</dbReference>